<dbReference type="EMBL" id="BLKY01000001">
    <property type="protein sequence ID" value="GFG87912.1"/>
    <property type="molecule type" value="Genomic_DNA"/>
</dbReference>
<evidence type="ECO:0000313" key="3">
    <source>
        <dbReference type="Proteomes" id="UP000465305"/>
    </source>
</evidence>
<name>A0A7I9YHA7_MYCAL</name>
<dbReference type="EMBL" id="BLKY01000001">
    <property type="protein sequence ID" value="GFG83378.1"/>
    <property type="molecule type" value="Genomic_DNA"/>
</dbReference>
<sequence length="101" mass="11300">MAAPAKRTLRSVKPDEKPVRKRALNVAQAAKTGDQLALLIALRDRIAREIAALDCPPRDLASLSRKLIEIGKEIEAIKLRKKQLDDETNDDIDDSWDEEAL</sequence>
<dbReference type="AlphaFoldDB" id="A0A7I9YHA7"/>
<reference evidence="2" key="2">
    <citation type="submission" date="2020-02" db="EMBL/GenBank/DDBJ databases">
        <authorList>
            <person name="Matsumoto Y."/>
            <person name="Motooka D."/>
            <person name="Nakamura S."/>
        </authorList>
    </citation>
    <scope>NUCLEOTIDE SEQUENCE</scope>
    <source>
        <strain evidence="2">JCM 30723</strain>
    </source>
</reference>
<evidence type="ECO:0000313" key="2">
    <source>
        <dbReference type="EMBL" id="GFG87912.1"/>
    </source>
</evidence>
<protein>
    <recommendedName>
        <fullName evidence="4">Terminase small subunit</fullName>
    </recommendedName>
</protein>
<gene>
    <name evidence="1" type="ORF">MALGJ_00540</name>
    <name evidence="2" type="ORF">MALGJ_45880</name>
</gene>
<evidence type="ECO:0000313" key="1">
    <source>
        <dbReference type="EMBL" id="GFG83378.1"/>
    </source>
</evidence>
<accession>A0A7I9YHA7</accession>
<dbReference type="RefSeq" id="WP_109559472.1">
    <property type="nucleotide sequence ID" value="NZ_BLKY01000001.1"/>
</dbReference>
<dbReference type="Proteomes" id="UP000465305">
    <property type="component" value="Unassembled WGS sequence"/>
</dbReference>
<organism evidence="2 3">
    <name type="scientific">Mycolicibacter algericus</name>
    <name type="common">Mycobacterium algericum</name>
    <dbReference type="NCBI Taxonomy" id="1288388"/>
    <lineage>
        <taxon>Bacteria</taxon>
        <taxon>Bacillati</taxon>
        <taxon>Actinomycetota</taxon>
        <taxon>Actinomycetes</taxon>
        <taxon>Mycobacteriales</taxon>
        <taxon>Mycobacteriaceae</taxon>
        <taxon>Mycolicibacter</taxon>
    </lineage>
</organism>
<comment type="caution">
    <text evidence="2">The sequence shown here is derived from an EMBL/GenBank/DDBJ whole genome shotgun (WGS) entry which is preliminary data.</text>
</comment>
<reference evidence="2 3" key="1">
    <citation type="journal article" date="2019" name="Emerg. Microbes Infect.">
        <title>Comprehensive subspecies identification of 175 nontuberculous mycobacteria species based on 7547 genomic profiles.</title>
        <authorList>
            <person name="Matsumoto Y."/>
            <person name="Kinjo T."/>
            <person name="Motooka D."/>
            <person name="Nabeya D."/>
            <person name="Jung N."/>
            <person name="Uechi K."/>
            <person name="Horii T."/>
            <person name="Iida T."/>
            <person name="Fujita J."/>
            <person name="Nakamura S."/>
        </authorList>
    </citation>
    <scope>NUCLEOTIDE SEQUENCE [LARGE SCALE GENOMIC DNA]</scope>
    <source>
        <strain evidence="2 3">JCM 30723</strain>
    </source>
</reference>
<proteinExistence type="predicted"/>
<evidence type="ECO:0008006" key="4">
    <source>
        <dbReference type="Google" id="ProtNLM"/>
    </source>
</evidence>